<proteinExistence type="predicted"/>
<evidence type="ECO:0000256" key="1">
    <source>
        <dbReference type="ARBA" id="ARBA00022737"/>
    </source>
</evidence>
<name>A0A9P1BH02_9DINO</name>
<evidence type="ECO:0000313" key="5">
    <source>
        <dbReference type="EMBL" id="CAL4759650.1"/>
    </source>
</evidence>
<feature type="compositionally biased region" description="Basic and acidic residues" evidence="2">
    <location>
        <begin position="120"/>
        <end position="139"/>
    </location>
</feature>
<accession>A0A9P1BH02</accession>
<dbReference type="PANTHER" id="PTHR47936:SF1">
    <property type="entry name" value="PENTATRICOPEPTIDE REPEAT-CONTAINING PROTEIN GUN1, CHLOROPLASTIC"/>
    <property type="match status" value="1"/>
</dbReference>
<evidence type="ECO:0000256" key="2">
    <source>
        <dbReference type="SAM" id="MobiDB-lite"/>
    </source>
</evidence>
<dbReference type="OrthoDB" id="448212at2759"/>
<organism evidence="3">
    <name type="scientific">Cladocopium goreaui</name>
    <dbReference type="NCBI Taxonomy" id="2562237"/>
    <lineage>
        <taxon>Eukaryota</taxon>
        <taxon>Sar</taxon>
        <taxon>Alveolata</taxon>
        <taxon>Dinophyceae</taxon>
        <taxon>Suessiales</taxon>
        <taxon>Symbiodiniaceae</taxon>
        <taxon>Cladocopium</taxon>
    </lineage>
</organism>
<evidence type="ECO:0000313" key="3">
    <source>
        <dbReference type="EMBL" id="CAI3972338.1"/>
    </source>
</evidence>
<sequence>MAGKGGGAPSTLASWMIDDIKDLCERFNIDDRLERRVMERMESRQDTFREDIKSLGETLETARSPPGLLSVKLREMEDGTFVPKGGKGKGKGPPRGPEPGGSPQRSRSRDSRKKTRRSRDRRDGRDDRREERRRDDRSSRSRSGKRRYRSFSCDLFDVGSSFNALPVDISIIEVDQRCGVVVYTNAIAAQRRSLKWLQAVEFLSALSARTLEGNAVTWTAAAGATAGVWPRSLQMVFGDMRGRSIRPNVITFSSLFSAWPLAQKLLAQMNRWNLRSDVASQNAALKATEAWRLALRSLEEMPQRGLSPNFTSRNLCISLLDHWARALQLAQDLLGYSSSITKCRWSTSSQLLLELQEKHLEPDLIAFNATMNSYGHGRWRNAMHSLHSLYQVALRISSGSLLPVLQATWRGALWLLPQALPPQAAGNGELTRSMGAAISACVRGDRWAQALRLHSMQCFARNSLTYNSTVSACEEGAHWRLALALMAEMQEAVQLFTGCGRGNVDVLTFASTLKAVRNGATWHLQLSLMEPW</sequence>
<gene>
    <name evidence="3" type="ORF">C1SCF055_LOCUS928</name>
</gene>
<keyword evidence="6" id="KW-1185">Reference proteome</keyword>
<dbReference type="Proteomes" id="UP001152797">
    <property type="component" value="Unassembled WGS sequence"/>
</dbReference>
<keyword evidence="1" id="KW-0677">Repeat</keyword>
<reference evidence="4" key="2">
    <citation type="submission" date="2024-04" db="EMBL/GenBank/DDBJ databases">
        <authorList>
            <person name="Chen Y."/>
            <person name="Shah S."/>
            <person name="Dougan E. K."/>
            <person name="Thang M."/>
            <person name="Chan C."/>
        </authorList>
    </citation>
    <scope>NUCLEOTIDE SEQUENCE [LARGE SCALE GENOMIC DNA]</scope>
</reference>
<feature type="region of interest" description="Disordered" evidence="2">
    <location>
        <begin position="41"/>
        <end position="144"/>
    </location>
</feature>
<dbReference type="EMBL" id="CAMXCT030000003">
    <property type="protein sequence ID" value="CAL4759650.1"/>
    <property type="molecule type" value="Genomic_DNA"/>
</dbReference>
<protein>
    <submittedName>
        <fullName evidence="5">Pentacotripeptide-repeat region of PRORP domain-containing protein</fullName>
    </submittedName>
</protein>
<feature type="compositionally biased region" description="Basic and acidic residues" evidence="2">
    <location>
        <begin position="41"/>
        <end position="54"/>
    </location>
</feature>
<comment type="caution">
    <text evidence="3">The sequence shown here is derived from an EMBL/GenBank/DDBJ whole genome shotgun (WGS) entry which is preliminary data.</text>
</comment>
<dbReference type="InterPro" id="IPR011990">
    <property type="entry name" value="TPR-like_helical_dom_sf"/>
</dbReference>
<feature type="compositionally biased region" description="Basic residues" evidence="2">
    <location>
        <begin position="110"/>
        <end position="119"/>
    </location>
</feature>
<reference evidence="3" key="1">
    <citation type="submission" date="2022-10" db="EMBL/GenBank/DDBJ databases">
        <authorList>
            <person name="Chen Y."/>
            <person name="Dougan E. K."/>
            <person name="Chan C."/>
            <person name="Rhodes N."/>
            <person name="Thang M."/>
        </authorList>
    </citation>
    <scope>NUCLEOTIDE SEQUENCE</scope>
</reference>
<dbReference type="PANTHER" id="PTHR47936">
    <property type="entry name" value="PPR_LONG DOMAIN-CONTAINING PROTEIN"/>
    <property type="match status" value="1"/>
</dbReference>
<dbReference type="AlphaFoldDB" id="A0A9P1BH02"/>
<evidence type="ECO:0000313" key="6">
    <source>
        <dbReference type="Proteomes" id="UP001152797"/>
    </source>
</evidence>
<dbReference type="EMBL" id="CAMXCT020000003">
    <property type="protein sequence ID" value="CAL1125713.1"/>
    <property type="molecule type" value="Genomic_DNA"/>
</dbReference>
<dbReference type="EMBL" id="CAMXCT010000003">
    <property type="protein sequence ID" value="CAI3972338.1"/>
    <property type="molecule type" value="Genomic_DNA"/>
</dbReference>
<dbReference type="Gene3D" id="1.25.40.10">
    <property type="entry name" value="Tetratricopeptide repeat domain"/>
    <property type="match status" value="3"/>
</dbReference>
<evidence type="ECO:0000313" key="4">
    <source>
        <dbReference type="EMBL" id="CAL1125713.1"/>
    </source>
</evidence>